<organism evidence="2 3">
    <name type="scientific">Vespula vulgaris</name>
    <name type="common">Yellow jacket</name>
    <name type="synonym">Wasp</name>
    <dbReference type="NCBI Taxonomy" id="7454"/>
    <lineage>
        <taxon>Eukaryota</taxon>
        <taxon>Metazoa</taxon>
        <taxon>Ecdysozoa</taxon>
        <taxon>Arthropoda</taxon>
        <taxon>Hexapoda</taxon>
        <taxon>Insecta</taxon>
        <taxon>Pterygota</taxon>
        <taxon>Neoptera</taxon>
        <taxon>Endopterygota</taxon>
        <taxon>Hymenoptera</taxon>
        <taxon>Apocrita</taxon>
        <taxon>Aculeata</taxon>
        <taxon>Vespoidea</taxon>
        <taxon>Vespidae</taxon>
        <taxon>Vespinae</taxon>
        <taxon>Vespula</taxon>
    </lineage>
</organism>
<protein>
    <submittedName>
        <fullName evidence="2">Uncharacterized protein</fullName>
    </submittedName>
</protein>
<dbReference type="AlphaFoldDB" id="A0A834JNB0"/>
<comment type="caution">
    <text evidence="2">The sequence shown here is derived from an EMBL/GenBank/DDBJ whole genome shotgun (WGS) entry which is preliminary data.</text>
</comment>
<reference evidence="2" key="1">
    <citation type="journal article" date="2020" name="G3 (Bethesda)">
        <title>High-Quality Assemblies for Three Invasive Social Wasps from the &lt;i&gt;Vespula&lt;/i&gt; Genus.</title>
        <authorList>
            <person name="Harrop T.W.R."/>
            <person name="Guhlin J."/>
            <person name="McLaughlin G.M."/>
            <person name="Permina E."/>
            <person name="Stockwell P."/>
            <person name="Gilligan J."/>
            <person name="Le Lec M.F."/>
            <person name="Gruber M.A.M."/>
            <person name="Quinn O."/>
            <person name="Lovegrove M."/>
            <person name="Duncan E.J."/>
            <person name="Remnant E.J."/>
            <person name="Van Eeckhoven J."/>
            <person name="Graham B."/>
            <person name="Knapp R.A."/>
            <person name="Langford K.W."/>
            <person name="Kronenberg Z."/>
            <person name="Press M.O."/>
            <person name="Eacker S.M."/>
            <person name="Wilson-Rankin E.E."/>
            <person name="Purcell J."/>
            <person name="Lester P.J."/>
            <person name="Dearden P.K."/>
        </authorList>
    </citation>
    <scope>NUCLEOTIDE SEQUENCE</scope>
    <source>
        <strain evidence="2">Marl-1</strain>
    </source>
</reference>
<dbReference type="EMBL" id="JACSEA010000010">
    <property type="protein sequence ID" value="KAF7391135.1"/>
    <property type="molecule type" value="Genomic_DNA"/>
</dbReference>
<dbReference type="Proteomes" id="UP000614350">
    <property type="component" value="Unassembled WGS sequence"/>
</dbReference>
<feature type="region of interest" description="Disordered" evidence="1">
    <location>
        <begin position="20"/>
        <end position="39"/>
    </location>
</feature>
<evidence type="ECO:0000256" key="1">
    <source>
        <dbReference type="SAM" id="MobiDB-lite"/>
    </source>
</evidence>
<keyword evidence="3" id="KW-1185">Reference proteome</keyword>
<proteinExistence type="predicted"/>
<feature type="compositionally biased region" description="Basic and acidic residues" evidence="1">
    <location>
        <begin position="69"/>
        <end position="104"/>
    </location>
</feature>
<evidence type="ECO:0000313" key="2">
    <source>
        <dbReference type="EMBL" id="KAF7391135.1"/>
    </source>
</evidence>
<feature type="region of interest" description="Disordered" evidence="1">
    <location>
        <begin position="53"/>
        <end position="104"/>
    </location>
</feature>
<evidence type="ECO:0000313" key="3">
    <source>
        <dbReference type="Proteomes" id="UP000614350"/>
    </source>
</evidence>
<name>A0A834JNB0_VESVU</name>
<accession>A0A834JNB0</accession>
<gene>
    <name evidence="2" type="ORF">HZH66_009615</name>
</gene>
<sequence>MGAERNSTEKCTEEGRSLVWCDDGDVDGDVGGGDAGTDPRKEILRLCAQITLGGGRGAVVPRARKRMKRSNEEKGGERRGVPEPKEEGKKGKEEEEASRKGESP</sequence>